<dbReference type="AlphaFoldDB" id="A0A9D3W5D3"/>
<keyword evidence="11" id="KW-0539">Nucleus</keyword>
<dbReference type="InterPro" id="IPR015300">
    <property type="entry name" value="DNA-bd_pseudobarrel_sf"/>
</dbReference>
<dbReference type="GO" id="GO:1902025">
    <property type="term" value="P:nitrate import"/>
    <property type="evidence" value="ECO:0007669"/>
    <property type="project" value="TreeGrafter"/>
</dbReference>
<dbReference type="InterPro" id="IPR003340">
    <property type="entry name" value="B3_DNA-bd"/>
</dbReference>
<dbReference type="InterPro" id="IPR033250">
    <property type="entry name" value="CEP"/>
</dbReference>
<dbReference type="CDD" id="cd10017">
    <property type="entry name" value="B3_DNA"/>
    <property type="match status" value="1"/>
</dbReference>
<evidence type="ECO:0000256" key="8">
    <source>
        <dbReference type="ARBA" id="ARBA00023015"/>
    </source>
</evidence>
<keyword evidence="7" id="KW-0732">Signal</keyword>
<keyword evidence="17" id="KW-1185">Reference proteome</keyword>
<evidence type="ECO:0000256" key="2">
    <source>
        <dbReference type="ARBA" id="ARBA00004271"/>
    </source>
</evidence>
<dbReference type="PROSITE" id="PS50863">
    <property type="entry name" value="B3"/>
    <property type="match status" value="1"/>
</dbReference>
<sequence length="254" mass="28279">MALQFVKILSKTDTEKRLSLPTRYMKHLPRIRRGHAVNLAVMDAQGRQWHFGYTIRRNGHPKPVLSAGWHDFVKGKYLKPGDQIIFKLEANAAAALYTIGVKRRIRLLGTEVWTAEERRYKDNSLRIKNGCKLTPMHTFAAFLLIAFYLVLSVEGRFLKSLSKNNSKQVLPPPTTTKASDFGDSIEGYKEDFRPTTPGNSPGVGHSFADVVEDIVEQNPASISVQGNGKRSIAGHSPGVGHAYPNRSQNSEPNA</sequence>
<gene>
    <name evidence="16" type="ORF">J1N35_006857</name>
</gene>
<accession>A0A9D3W5D3</accession>
<evidence type="ECO:0000256" key="12">
    <source>
        <dbReference type="ARBA" id="ARBA00023278"/>
    </source>
</evidence>
<keyword evidence="14" id="KW-1133">Transmembrane helix</keyword>
<evidence type="ECO:0000256" key="4">
    <source>
        <dbReference type="ARBA" id="ARBA00022523"/>
    </source>
</evidence>
<dbReference type="GO" id="GO:2000280">
    <property type="term" value="P:regulation of root development"/>
    <property type="evidence" value="ECO:0007669"/>
    <property type="project" value="TreeGrafter"/>
</dbReference>
<evidence type="ECO:0000313" key="16">
    <source>
        <dbReference type="EMBL" id="KAH1113479.1"/>
    </source>
</evidence>
<feature type="domain" description="TF-B3" evidence="15">
    <location>
        <begin position="3"/>
        <end position="102"/>
    </location>
</feature>
<dbReference type="GO" id="GO:0048364">
    <property type="term" value="P:root development"/>
    <property type="evidence" value="ECO:0007669"/>
    <property type="project" value="InterPro"/>
</dbReference>
<keyword evidence="4" id="KW-0052">Apoplast</keyword>
<dbReference type="GO" id="GO:0005179">
    <property type="term" value="F:hormone activity"/>
    <property type="evidence" value="ECO:0007669"/>
    <property type="project" value="UniProtKB-KW"/>
</dbReference>
<dbReference type="GO" id="GO:0003677">
    <property type="term" value="F:DNA binding"/>
    <property type="evidence" value="ECO:0007669"/>
    <property type="project" value="UniProtKB-KW"/>
</dbReference>
<dbReference type="SMART" id="SM01019">
    <property type="entry name" value="B3"/>
    <property type="match status" value="1"/>
</dbReference>
<dbReference type="PANTHER" id="PTHR33348:SF44">
    <property type="entry name" value="PRECURSOR OF CEP6"/>
    <property type="match status" value="1"/>
</dbReference>
<evidence type="ECO:0000256" key="9">
    <source>
        <dbReference type="ARBA" id="ARBA00023125"/>
    </source>
</evidence>
<dbReference type="SUPFAM" id="SSF101936">
    <property type="entry name" value="DNA-binding pseudobarrel domain"/>
    <property type="match status" value="1"/>
</dbReference>
<keyword evidence="14" id="KW-0812">Transmembrane</keyword>
<evidence type="ECO:0000256" key="10">
    <source>
        <dbReference type="ARBA" id="ARBA00023163"/>
    </source>
</evidence>
<feature type="compositionally biased region" description="Polar residues" evidence="13">
    <location>
        <begin position="245"/>
        <end position="254"/>
    </location>
</feature>
<proteinExistence type="inferred from homology"/>
<keyword evidence="10" id="KW-0804">Transcription</keyword>
<evidence type="ECO:0000256" key="3">
    <source>
        <dbReference type="ARBA" id="ARBA00008963"/>
    </source>
</evidence>
<comment type="subcellular location">
    <subcellularLocation>
        <location evidence="1">Nucleus</location>
    </subcellularLocation>
    <subcellularLocation>
        <location evidence="2">Secreted</location>
        <location evidence="2">Extracellular space</location>
        <location evidence="2">Apoplast</location>
    </subcellularLocation>
</comment>
<dbReference type="GO" id="GO:1901371">
    <property type="term" value="P:regulation of leaf morphogenesis"/>
    <property type="evidence" value="ECO:0007669"/>
    <property type="project" value="TreeGrafter"/>
</dbReference>
<keyword evidence="8" id="KW-0805">Transcription regulation</keyword>
<keyword evidence="5" id="KW-0964">Secreted</keyword>
<dbReference type="PANTHER" id="PTHR33348">
    <property type="entry name" value="PRECURSOR OF CEP5"/>
    <property type="match status" value="1"/>
</dbReference>
<keyword evidence="9" id="KW-0238">DNA-binding</keyword>
<feature type="region of interest" description="Disordered" evidence="13">
    <location>
        <begin position="164"/>
        <end position="201"/>
    </location>
</feature>
<comment type="caution">
    <text evidence="16">The sequence shown here is derived from an EMBL/GenBank/DDBJ whole genome shotgun (WGS) entry which is preliminary data.</text>
</comment>
<evidence type="ECO:0000256" key="11">
    <source>
        <dbReference type="ARBA" id="ARBA00023242"/>
    </source>
</evidence>
<dbReference type="GO" id="GO:0005634">
    <property type="term" value="C:nucleus"/>
    <property type="evidence" value="ECO:0007669"/>
    <property type="project" value="UniProtKB-SubCell"/>
</dbReference>
<evidence type="ECO:0000256" key="6">
    <source>
        <dbReference type="ARBA" id="ARBA00022702"/>
    </source>
</evidence>
<dbReference type="Gene3D" id="2.40.330.10">
    <property type="entry name" value="DNA-binding pseudobarrel domain"/>
    <property type="match status" value="1"/>
</dbReference>
<feature type="compositionally biased region" description="Polar residues" evidence="13">
    <location>
        <begin position="218"/>
        <end position="228"/>
    </location>
</feature>
<dbReference type="GO" id="GO:0048046">
    <property type="term" value="C:apoplast"/>
    <property type="evidence" value="ECO:0007669"/>
    <property type="project" value="UniProtKB-SubCell"/>
</dbReference>
<name>A0A9D3W5D3_9ROSI</name>
<keyword evidence="6" id="KW-0372">Hormone</keyword>
<reference evidence="16 17" key="1">
    <citation type="journal article" date="2021" name="Plant Biotechnol. J.">
        <title>Multi-omics assisted identification of the key and species-specific regulatory components of drought-tolerant mechanisms in Gossypium stocksii.</title>
        <authorList>
            <person name="Yu D."/>
            <person name="Ke L."/>
            <person name="Zhang D."/>
            <person name="Wu Y."/>
            <person name="Sun Y."/>
            <person name="Mei J."/>
            <person name="Sun J."/>
            <person name="Sun Y."/>
        </authorList>
    </citation>
    <scope>NUCLEOTIDE SEQUENCE [LARGE SCALE GENOMIC DNA]</scope>
    <source>
        <strain evidence="17">cv. E1</strain>
        <tissue evidence="16">Leaf</tissue>
    </source>
</reference>
<evidence type="ECO:0000256" key="13">
    <source>
        <dbReference type="SAM" id="MobiDB-lite"/>
    </source>
</evidence>
<dbReference type="GO" id="GO:0006995">
    <property type="term" value="P:cellular response to nitrogen starvation"/>
    <property type="evidence" value="ECO:0007669"/>
    <property type="project" value="UniProtKB-ARBA"/>
</dbReference>
<evidence type="ECO:0000256" key="5">
    <source>
        <dbReference type="ARBA" id="ARBA00022525"/>
    </source>
</evidence>
<organism evidence="16 17">
    <name type="scientific">Gossypium stocksii</name>
    <dbReference type="NCBI Taxonomy" id="47602"/>
    <lineage>
        <taxon>Eukaryota</taxon>
        <taxon>Viridiplantae</taxon>
        <taxon>Streptophyta</taxon>
        <taxon>Embryophyta</taxon>
        <taxon>Tracheophyta</taxon>
        <taxon>Spermatophyta</taxon>
        <taxon>Magnoliopsida</taxon>
        <taxon>eudicotyledons</taxon>
        <taxon>Gunneridae</taxon>
        <taxon>Pentapetalae</taxon>
        <taxon>rosids</taxon>
        <taxon>malvids</taxon>
        <taxon>Malvales</taxon>
        <taxon>Malvaceae</taxon>
        <taxon>Malvoideae</taxon>
        <taxon>Gossypium</taxon>
    </lineage>
</organism>
<evidence type="ECO:0000313" key="17">
    <source>
        <dbReference type="Proteomes" id="UP000828251"/>
    </source>
</evidence>
<dbReference type="Pfam" id="PF02362">
    <property type="entry name" value="B3"/>
    <property type="match status" value="1"/>
</dbReference>
<evidence type="ECO:0000256" key="14">
    <source>
        <dbReference type="SAM" id="Phobius"/>
    </source>
</evidence>
<dbReference type="Proteomes" id="UP000828251">
    <property type="component" value="Unassembled WGS sequence"/>
</dbReference>
<evidence type="ECO:0000259" key="15">
    <source>
        <dbReference type="PROSITE" id="PS50863"/>
    </source>
</evidence>
<dbReference type="OrthoDB" id="945566at2759"/>
<dbReference type="EMBL" id="JAIQCV010000003">
    <property type="protein sequence ID" value="KAH1113479.1"/>
    <property type="molecule type" value="Genomic_DNA"/>
</dbReference>
<keyword evidence="14" id="KW-0472">Membrane</keyword>
<feature type="region of interest" description="Disordered" evidence="13">
    <location>
        <begin position="218"/>
        <end position="254"/>
    </location>
</feature>
<evidence type="ECO:0000256" key="7">
    <source>
        <dbReference type="ARBA" id="ARBA00022729"/>
    </source>
</evidence>
<evidence type="ECO:0000256" key="1">
    <source>
        <dbReference type="ARBA" id="ARBA00004123"/>
    </source>
</evidence>
<keyword evidence="12" id="KW-0379">Hydroxylation</keyword>
<feature type="transmembrane region" description="Helical" evidence="14">
    <location>
        <begin position="139"/>
        <end position="158"/>
    </location>
</feature>
<comment type="similarity">
    <text evidence="3">Belongs to the C-terminally encoded plant signaling peptide (CEP) family.</text>
</comment>
<protein>
    <recommendedName>
        <fullName evidence="15">TF-B3 domain-containing protein</fullName>
    </recommendedName>
</protein>